<dbReference type="GO" id="GO:0006351">
    <property type="term" value="P:DNA-templated transcription"/>
    <property type="evidence" value="ECO:0007669"/>
    <property type="project" value="InterPro"/>
</dbReference>
<reference evidence="4 5" key="1">
    <citation type="submission" date="2015-07" db="EMBL/GenBank/DDBJ databases">
        <title>The genome of the fungus Escovopsis weberi, a specialized disease agent of ant agriculture.</title>
        <authorList>
            <person name="de Man T.J."/>
            <person name="Stajich J.E."/>
            <person name="Kubicek C.P."/>
            <person name="Chenthamara K."/>
            <person name="Atanasova L."/>
            <person name="Druzhinina I.S."/>
            <person name="Birnbaum S."/>
            <person name="Barribeau S.M."/>
            <person name="Teiling C."/>
            <person name="Suen G."/>
            <person name="Currie C."/>
            <person name="Gerardo N.M."/>
        </authorList>
    </citation>
    <scope>NUCLEOTIDE SEQUENCE [LARGE SCALE GENOMIC DNA]</scope>
</reference>
<accession>A0A0M8N086</accession>
<comment type="caution">
    <text evidence="4">The sequence shown here is derived from an EMBL/GenBank/DDBJ whole genome shotgun (WGS) entry which is preliminary data.</text>
</comment>
<dbReference type="GO" id="GO:0003677">
    <property type="term" value="F:DNA binding"/>
    <property type="evidence" value="ECO:0007669"/>
    <property type="project" value="InterPro"/>
</dbReference>
<keyword evidence="5" id="KW-1185">Reference proteome</keyword>
<dbReference type="PANTHER" id="PTHR47431">
    <property type="entry name" value="ZN(II)2CYS6 TRANSCRIPTION FACTOR (EUROFUNG)-RELATED"/>
    <property type="match status" value="1"/>
</dbReference>
<dbReference type="EMBL" id="LGSR01000028">
    <property type="protein sequence ID" value="KOS17061.1"/>
    <property type="molecule type" value="Genomic_DNA"/>
</dbReference>
<dbReference type="Proteomes" id="UP000053831">
    <property type="component" value="Unassembled WGS sequence"/>
</dbReference>
<evidence type="ECO:0000256" key="1">
    <source>
        <dbReference type="ARBA" id="ARBA00023242"/>
    </source>
</evidence>
<dbReference type="InterPro" id="IPR007219">
    <property type="entry name" value="XnlR_reg_dom"/>
</dbReference>
<name>A0A0M8N086_ESCWE</name>
<dbReference type="GO" id="GO:0008270">
    <property type="term" value="F:zinc ion binding"/>
    <property type="evidence" value="ECO:0007669"/>
    <property type="project" value="InterPro"/>
</dbReference>
<feature type="region of interest" description="Disordered" evidence="2">
    <location>
        <begin position="1"/>
        <end position="34"/>
    </location>
</feature>
<organism evidence="4 5">
    <name type="scientific">Escovopsis weberi</name>
    <dbReference type="NCBI Taxonomy" id="150374"/>
    <lineage>
        <taxon>Eukaryota</taxon>
        <taxon>Fungi</taxon>
        <taxon>Dikarya</taxon>
        <taxon>Ascomycota</taxon>
        <taxon>Pezizomycotina</taxon>
        <taxon>Sordariomycetes</taxon>
        <taxon>Hypocreomycetidae</taxon>
        <taxon>Hypocreales</taxon>
        <taxon>Hypocreaceae</taxon>
        <taxon>Escovopsis</taxon>
    </lineage>
</organism>
<feature type="domain" description="Xylanolytic transcriptional activator regulatory" evidence="3">
    <location>
        <begin position="54"/>
        <end position="257"/>
    </location>
</feature>
<dbReference type="PANTHER" id="PTHR47431:SF4">
    <property type="entry name" value="ZN(II)2CYS6 TRANSCRIPTION FACTOR (EUROFUNG)"/>
    <property type="match status" value="1"/>
</dbReference>
<evidence type="ECO:0000313" key="5">
    <source>
        <dbReference type="Proteomes" id="UP000053831"/>
    </source>
</evidence>
<gene>
    <name evidence="4" type="ORF">ESCO_005882</name>
</gene>
<dbReference type="Pfam" id="PF04082">
    <property type="entry name" value="Fungal_trans"/>
    <property type="match status" value="1"/>
</dbReference>
<protein>
    <recommendedName>
        <fullName evidence="3">Xylanolytic transcriptional activator regulatory domain-containing protein</fullName>
    </recommendedName>
</protein>
<evidence type="ECO:0000259" key="3">
    <source>
        <dbReference type="Pfam" id="PF04082"/>
    </source>
</evidence>
<feature type="compositionally biased region" description="Polar residues" evidence="2">
    <location>
        <begin position="22"/>
        <end position="34"/>
    </location>
</feature>
<evidence type="ECO:0000256" key="2">
    <source>
        <dbReference type="SAM" id="MobiDB-lite"/>
    </source>
</evidence>
<dbReference type="STRING" id="150374.A0A0M8N086"/>
<dbReference type="OrthoDB" id="2399539at2759"/>
<keyword evidence="1" id="KW-0539">Nucleus</keyword>
<dbReference type="AlphaFoldDB" id="A0A0M8N086"/>
<feature type="compositionally biased region" description="Low complexity" evidence="2">
    <location>
        <begin position="9"/>
        <end position="19"/>
    </location>
</feature>
<dbReference type="CDD" id="cd12148">
    <property type="entry name" value="fungal_TF_MHR"/>
    <property type="match status" value="1"/>
</dbReference>
<evidence type="ECO:0000313" key="4">
    <source>
        <dbReference type="EMBL" id="KOS17061.1"/>
    </source>
</evidence>
<proteinExistence type="predicted"/>
<sequence>MWQHAARNSSSSIPSSPEPTALQETTPSHLLRTTSTSPVPIDLFSTDIAGDAFIERYYKCFHRCHPCVLPRSSLERFMQYTSSHAELKALISVMRYTGSLYLPSARQPSQRGSISRQLDEIASAAISCAVSASSAASSSSSFWLLAQSHLIYSIGKYWQGHPEASRQHLDAAIRLVLEHRMFCREYAVEHGRCSPVLQECLRRTWWQIYIVDASHAAIKRQSSFALISIQPTADLPCEEDEYDSGSIPPPKTLEEFDAREFAPDDAQFSSFAYLVGAIRSMATAISRAYSITDASSDYSPITRSPKFLEEVDALIHGWMLLVPETKSHVLTKNGEVDELLFYGYMALHATSAGLHRSFSECHVNPLEDMSSCSSPHVKDCQARGLDLTDGSPFTRVHTARCIEAAEAQIRMLSFPARPTSHSPFTVCMLTTGTLSLLAACKFILRGEKLAVARDQIRASIGYHRAMAGMWAQAKTNLGEIQEIARTVLAIDAAKGDVREETTPPMPTAGIAADQLADPAVSNPYFITLAQETSLSMDDAQIWSAAAMQVPMDMSCWWPSEPEMMNS</sequence>